<name>A0ACA9PAL3_9GLOM</name>
<evidence type="ECO:0000313" key="2">
    <source>
        <dbReference type="Proteomes" id="UP000789860"/>
    </source>
</evidence>
<keyword evidence="2" id="KW-1185">Reference proteome</keyword>
<feature type="non-terminal residue" evidence="1">
    <location>
        <position position="1"/>
    </location>
</feature>
<dbReference type="Proteomes" id="UP000789860">
    <property type="component" value="Unassembled WGS sequence"/>
</dbReference>
<organism evidence="1 2">
    <name type="scientific">Scutellospora calospora</name>
    <dbReference type="NCBI Taxonomy" id="85575"/>
    <lineage>
        <taxon>Eukaryota</taxon>
        <taxon>Fungi</taxon>
        <taxon>Fungi incertae sedis</taxon>
        <taxon>Mucoromycota</taxon>
        <taxon>Glomeromycotina</taxon>
        <taxon>Glomeromycetes</taxon>
        <taxon>Diversisporales</taxon>
        <taxon>Gigasporaceae</taxon>
        <taxon>Scutellospora</taxon>
    </lineage>
</organism>
<evidence type="ECO:0000313" key="1">
    <source>
        <dbReference type="EMBL" id="CAG8699364.1"/>
    </source>
</evidence>
<comment type="caution">
    <text evidence="1">The sequence shown here is derived from an EMBL/GenBank/DDBJ whole genome shotgun (WGS) entry which is preliminary data.</text>
</comment>
<accession>A0ACA9PAL3</accession>
<protein>
    <submittedName>
        <fullName evidence="1">9650_t:CDS:1</fullName>
    </submittedName>
</protein>
<sequence>SKWTTTSTPQTSQTTRPGTGKKWTPTWKNGIKKSWWPNAITRLIRGDGRSRTRRASGVGTRSSGHTRRKWRRPLARSWRAGVTGFSID</sequence>
<gene>
    <name evidence="1" type="ORF">SCALOS_LOCUS10441</name>
</gene>
<proteinExistence type="predicted"/>
<dbReference type="EMBL" id="CAJVPM010038873">
    <property type="protein sequence ID" value="CAG8699364.1"/>
    <property type="molecule type" value="Genomic_DNA"/>
</dbReference>
<reference evidence="1" key="1">
    <citation type="submission" date="2021-06" db="EMBL/GenBank/DDBJ databases">
        <authorList>
            <person name="Kallberg Y."/>
            <person name="Tangrot J."/>
            <person name="Rosling A."/>
        </authorList>
    </citation>
    <scope>NUCLEOTIDE SEQUENCE</scope>
    <source>
        <strain evidence="1">AU212A</strain>
    </source>
</reference>